<comment type="subcellular location">
    <subcellularLocation>
        <location evidence="1">Nucleus</location>
    </subcellularLocation>
</comment>
<feature type="compositionally biased region" description="Polar residues" evidence="10">
    <location>
        <begin position="1324"/>
        <end position="1342"/>
    </location>
</feature>
<feature type="domain" description="Transcription initiation factor TFIID subunit 2 TPR repeats" evidence="12">
    <location>
        <begin position="787"/>
        <end position="1095"/>
    </location>
</feature>
<dbReference type="GO" id="GO:0016251">
    <property type="term" value="F:RNA polymerase II general transcription initiation factor activity"/>
    <property type="evidence" value="ECO:0007669"/>
    <property type="project" value="TreeGrafter"/>
</dbReference>
<feature type="compositionally biased region" description="Polar residues" evidence="10">
    <location>
        <begin position="1401"/>
        <end position="1422"/>
    </location>
</feature>
<dbReference type="InterPro" id="IPR016024">
    <property type="entry name" value="ARM-type_fold"/>
</dbReference>
<evidence type="ECO:0000256" key="6">
    <source>
        <dbReference type="ARBA" id="ARBA00023242"/>
    </source>
</evidence>
<reference evidence="13" key="1">
    <citation type="submission" date="2022-07" db="EMBL/GenBank/DDBJ databases">
        <title>Genome Sequence of Xylaria arbuscula.</title>
        <authorList>
            <person name="Buettner E."/>
        </authorList>
    </citation>
    <scope>NUCLEOTIDE SEQUENCE</scope>
    <source>
        <strain evidence="13">VT107</strain>
    </source>
</reference>
<proteinExistence type="inferred from homology"/>
<gene>
    <name evidence="13" type="ORF">NPX13_g7841</name>
</gene>
<feature type="coiled-coil region" evidence="9">
    <location>
        <begin position="1124"/>
        <end position="1161"/>
    </location>
</feature>
<organism evidence="13 14">
    <name type="scientific">Xylaria arbuscula</name>
    <dbReference type="NCBI Taxonomy" id="114810"/>
    <lineage>
        <taxon>Eukaryota</taxon>
        <taxon>Fungi</taxon>
        <taxon>Dikarya</taxon>
        <taxon>Ascomycota</taxon>
        <taxon>Pezizomycotina</taxon>
        <taxon>Sordariomycetes</taxon>
        <taxon>Xylariomycetidae</taxon>
        <taxon>Xylariales</taxon>
        <taxon>Xylariaceae</taxon>
        <taxon>Xylaria</taxon>
    </lineage>
</organism>
<evidence type="ECO:0000259" key="12">
    <source>
        <dbReference type="Pfam" id="PF25577"/>
    </source>
</evidence>
<dbReference type="Gene3D" id="1.10.390.10">
    <property type="entry name" value="Neutral Protease Domain 2"/>
    <property type="match status" value="1"/>
</dbReference>
<protein>
    <recommendedName>
        <fullName evidence="3">Transcription initiation factor TFIID subunit 2</fullName>
    </recommendedName>
    <alternativeName>
        <fullName evidence="8">TBP-associated factor 2</fullName>
    </alternativeName>
</protein>
<evidence type="ECO:0000256" key="5">
    <source>
        <dbReference type="ARBA" id="ARBA00023163"/>
    </source>
</evidence>
<evidence type="ECO:0000259" key="11">
    <source>
        <dbReference type="Pfam" id="PF25316"/>
    </source>
</evidence>
<keyword evidence="14" id="KW-1185">Reference proteome</keyword>
<dbReference type="InterPro" id="IPR057345">
    <property type="entry name" value="Ig-like_TAF2"/>
</dbReference>
<dbReference type="InterPro" id="IPR037813">
    <property type="entry name" value="TAF2"/>
</dbReference>
<dbReference type="SUPFAM" id="SSF48371">
    <property type="entry name" value="ARM repeat"/>
    <property type="match status" value="1"/>
</dbReference>
<feature type="compositionally biased region" description="Polar residues" evidence="10">
    <location>
        <begin position="257"/>
        <end position="268"/>
    </location>
</feature>
<name>A0A9W8N991_9PEZI</name>
<dbReference type="PANTHER" id="PTHR15137:SF9">
    <property type="entry name" value="TRANSCRIPTION INITIATION FACTOR TFIID SUBUNIT 2"/>
    <property type="match status" value="1"/>
</dbReference>
<dbReference type="Pfam" id="PF25316">
    <property type="entry name" value="TAF2_3rd"/>
    <property type="match status" value="1"/>
</dbReference>
<dbReference type="PANTHER" id="PTHR15137">
    <property type="entry name" value="TRANSCRIPTION INITIATION FACTOR TFIID"/>
    <property type="match status" value="1"/>
</dbReference>
<dbReference type="EMBL" id="JANPWZ010001615">
    <property type="protein sequence ID" value="KAJ3564446.1"/>
    <property type="molecule type" value="Genomic_DNA"/>
</dbReference>
<feature type="region of interest" description="Disordered" evidence="10">
    <location>
        <begin position="1"/>
        <end position="23"/>
    </location>
</feature>
<dbReference type="InterPro" id="IPR057991">
    <property type="entry name" value="TPR_TAF2_C"/>
</dbReference>
<dbReference type="FunFam" id="1.10.390.10:FF:000011">
    <property type="entry name" value="Transcription initiation factor TFIID subunit"/>
    <property type="match status" value="1"/>
</dbReference>
<dbReference type="GO" id="GO:0006367">
    <property type="term" value="P:transcription initiation at RNA polymerase II promoter"/>
    <property type="evidence" value="ECO:0007669"/>
    <property type="project" value="TreeGrafter"/>
</dbReference>
<evidence type="ECO:0000256" key="2">
    <source>
        <dbReference type="ARBA" id="ARBA00010937"/>
    </source>
</evidence>
<keyword evidence="6" id="KW-0539">Nucleus</keyword>
<feature type="region of interest" description="Disordered" evidence="10">
    <location>
        <begin position="254"/>
        <end position="277"/>
    </location>
</feature>
<dbReference type="SUPFAM" id="SSF63737">
    <property type="entry name" value="Leukotriene A4 hydrolase N-terminal domain"/>
    <property type="match status" value="1"/>
</dbReference>
<feature type="compositionally biased region" description="Low complexity" evidence="10">
    <location>
        <begin position="1343"/>
        <end position="1371"/>
    </location>
</feature>
<evidence type="ECO:0000256" key="9">
    <source>
        <dbReference type="SAM" id="Coils"/>
    </source>
</evidence>
<evidence type="ECO:0000256" key="7">
    <source>
        <dbReference type="ARBA" id="ARBA00025346"/>
    </source>
</evidence>
<feature type="compositionally biased region" description="Low complexity" evidence="10">
    <location>
        <begin position="1590"/>
        <end position="1600"/>
    </location>
</feature>
<evidence type="ECO:0000256" key="1">
    <source>
        <dbReference type="ARBA" id="ARBA00004123"/>
    </source>
</evidence>
<feature type="region of interest" description="Disordered" evidence="10">
    <location>
        <begin position="1227"/>
        <end position="1618"/>
    </location>
</feature>
<dbReference type="Proteomes" id="UP001148614">
    <property type="component" value="Unassembled WGS sequence"/>
</dbReference>
<dbReference type="Gene3D" id="2.60.40.1730">
    <property type="entry name" value="tricorn interacting facor f3 domain"/>
    <property type="match status" value="1"/>
</dbReference>
<dbReference type="GO" id="GO:0003682">
    <property type="term" value="F:chromatin binding"/>
    <property type="evidence" value="ECO:0007669"/>
    <property type="project" value="TreeGrafter"/>
</dbReference>
<evidence type="ECO:0000256" key="3">
    <source>
        <dbReference type="ARBA" id="ARBA00017363"/>
    </source>
</evidence>
<evidence type="ECO:0000256" key="4">
    <source>
        <dbReference type="ARBA" id="ARBA00023015"/>
    </source>
</evidence>
<dbReference type="InterPro" id="IPR027268">
    <property type="entry name" value="Peptidase_M4/M1_CTD_sf"/>
</dbReference>
<comment type="similarity">
    <text evidence="2">Belongs to the TAF2 family.</text>
</comment>
<dbReference type="GO" id="GO:0005669">
    <property type="term" value="C:transcription factor TFIID complex"/>
    <property type="evidence" value="ECO:0007669"/>
    <property type="project" value="InterPro"/>
</dbReference>
<evidence type="ECO:0000256" key="8">
    <source>
        <dbReference type="ARBA" id="ARBA00076306"/>
    </source>
</evidence>
<keyword evidence="5" id="KW-0804">Transcription</keyword>
<feature type="compositionally biased region" description="Basic and acidic residues" evidence="10">
    <location>
        <begin position="1473"/>
        <end position="1491"/>
    </location>
</feature>
<sequence>MPGVVEPELLEEPEPAPVELPIDDTPPRPYVVFKQHVELEIDFREQRVRGRSHILVVPIEPDVTEVYIDARQCDIDVKNITVSNCPARASYEDPCDKLATPDAYQWSAPQWPVRKRRMEPLLHHRRKEVPVMAHDLACCQPLDGALRVTLPSAEDVKKTNRDAPKADQQELLIHGDGNVQGYRISIPFELKNVHNGLHFVGVDEGDTRYPHVYTRHSVEPGTACSIFPCIDDPGCRNPWKISITCPRTLGDAFDQSPAAQQRPKSVTTVAGGRKRKLGEEEPVVRDYGLTEEDKQLEITVVCSGFLTGEVIDKNDETKKTMTFEVDNNKAAKHIGFAIGPFEHVDLWSEFRSEEDDTKLGVSAAKVHGYCLPGRAEEVRNTCAALVTAVDHFVLHFGRYPFENYKVCFIDDMIEDAIPLCAFSLCSNRLLYPSDIVDTEIETTRTLVYSLASQWFGVNIVPNTKADIWLVVGIAWYMTDYFMKALCGNNTFRFRMKTMADRLVEIDVKRPSLQDMGEHLYLGSFEVDFMNLKAPLVLFILDRRLSKSSGSAGISRIISRMVSKANTSTQANDDVLPSDSFRKACEKVGSTRLESFWNQWVVGAGCPRFDVFQRFNKKKLCVEMTVRQTQDIAAAKERPIDKNDFWRDVREDTHAVYAGELQQAFTGPMTIRIHEADGTPYEHIVEIREDGARSVRFEIPYNTKYKRLKRNRRQRERALANNNAKEEGQKELYYLGDIMQHPDDVEEWGFRDWDEETEAKMDQESYEWIRMDADFEWICEMKTNLPAYMYASQLQQDRDVAAQQDSMLFLKQSFAKSGAHPLVSTILARTLLDPRYFYGIRLMAAEELPRHAVQDPVDWIGLKHLQKAFQHFFCYPDSTTPRPNNFSDKRQYMIQCAIPEAMANIRGEDGKCPKEARRFILGLLQANNNSENVVSDQFYICKLIRAVAFCQVSDEKKAKPQQMGMSLSFGDGDNEDEIMAEPVDTEPEEFKDLALEEIERYRRRDEYAPSFQNSFTVAALDALCCLMKASIIPSDPLVFVQYLQDKTSDTVRIKACDSLVELGLLNKSEFLRYFFSLISTDPSPFVRDQLFKVLCRGLASIAIGDTPNPNDQKPEPVKEGLDLVVEQGNEDRQKAKARRVNLQAALAALKEQTDDNEELQEAIWKALDSPVLTLAERINMLEICSLLVDDDPALTVKFKYPEVWSAARGEKVRDKRYVVKFQKRYRTKSRGTYATQAPPPPPPQARPEPKRTITLNLNRTPSISNGKPTVSTPARPQPPTASSPATALPTIPAATPAPPQLKKSISVTVSKPPATPSTPILKVPKQSTPSTTTSNANKPNTKLTAKPFPKPTVKPAVKPTVKPTIKPTVKPTPKLPAPQDKVVKNGEQRRDSISVVPPIRQTIESQPSDSRPSTPKLSSNGNLSLKPPKPLKRASTESESGRPSKIVKLNTSKIIDAMKKFQPPSKVVTLKFTSWDRIRKSKGSKESKESRDSPASVTIRAAGKKPLSEKKGTPLSDRPTLPGSSRASPAIANRTPKATPPPQSRQRSSTPSSKNHPPPNSKLDSSGGKPRKPLPDMVRKPLPSMAPNSQPTPSKTSSSASPPAPKPLPKFKIKVKPPQ</sequence>
<dbReference type="SUPFAM" id="SSF55486">
    <property type="entry name" value="Metalloproteases ('zincins'), catalytic domain"/>
    <property type="match status" value="1"/>
</dbReference>
<feature type="compositionally biased region" description="Low complexity" evidence="10">
    <location>
        <begin position="1543"/>
        <end position="1554"/>
    </location>
</feature>
<dbReference type="InterPro" id="IPR042097">
    <property type="entry name" value="Aminopeptidase_N-like_N_sf"/>
</dbReference>
<feature type="compositionally biased region" description="Polar residues" evidence="10">
    <location>
        <begin position="1252"/>
        <end position="1269"/>
    </location>
</feature>
<dbReference type="CDD" id="cd09839">
    <property type="entry name" value="M1_like_TAF2"/>
    <property type="match status" value="1"/>
</dbReference>
<dbReference type="Pfam" id="PF25577">
    <property type="entry name" value="TPR_TAF2_C"/>
    <property type="match status" value="1"/>
</dbReference>
<accession>A0A9W8N991</accession>
<keyword evidence="4" id="KW-0805">Transcription regulation</keyword>
<dbReference type="GO" id="GO:0000976">
    <property type="term" value="F:transcription cis-regulatory region binding"/>
    <property type="evidence" value="ECO:0007669"/>
    <property type="project" value="TreeGrafter"/>
</dbReference>
<feature type="compositionally biased region" description="Pro residues" evidence="10">
    <location>
        <begin position="1236"/>
        <end position="1245"/>
    </location>
</feature>
<feature type="compositionally biased region" description="Low complexity" evidence="10">
    <location>
        <begin position="1281"/>
        <end position="1293"/>
    </location>
</feature>
<evidence type="ECO:0000313" key="14">
    <source>
        <dbReference type="Proteomes" id="UP001148614"/>
    </source>
</evidence>
<evidence type="ECO:0000313" key="13">
    <source>
        <dbReference type="EMBL" id="KAJ3564446.1"/>
    </source>
</evidence>
<feature type="compositionally biased region" description="Basic residues" evidence="10">
    <location>
        <begin position="1608"/>
        <end position="1618"/>
    </location>
</feature>
<dbReference type="VEuPathDB" id="FungiDB:F4678DRAFT_124479"/>
<feature type="domain" description="Transcription initiation factor TFIID subunit 2 Ig-like" evidence="11">
    <location>
        <begin position="603"/>
        <end position="783"/>
    </location>
</feature>
<comment type="function">
    <text evidence="7">Functions as a component of the DNA-binding general transcription factor complex TFIID. Binding of TFIID to a promoter (with or without TATA element) is the initial step in pre-initiation complex (PIC) formation. TFIID plays a key role in the regulation of gene expression by RNA polymerase II through different activities such as transcription activator interaction, core promoter recognition and selectivity, TFIIA and TFIIB interaction, chromatin modification (histone acetylation by TAF1), facilitation of DNA opening and initiation of transcription.</text>
</comment>
<feature type="compositionally biased region" description="Basic and acidic residues" evidence="10">
    <location>
        <begin position="1380"/>
        <end position="1391"/>
    </location>
</feature>
<evidence type="ECO:0000256" key="10">
    <source>
        <dbReference type="SAM" id="MobiDB-lite"/>
    </source>
</evidence>
<comment type="caution">
    <text evidence="13">The sequence shown here is derived from an EMBL/GenBank/DDBJ whole genome shotgun (WGS) entry which is preliminary data.</text>
</comment>
<keyword evidence="9" id="KW-0175">Coiled coil</keyword>